<evidence type="ECO:0000313" key="3">
    <source>
        <dbReference type="Proteomes" id="UP000053766"/>
    </source>
</evidence>
<feature type="region of interest" description="Disordered" evidence="1">
    <location>
        <begin position="54"/>
        <end position="103"/>
    </location>
</feature>
<reference evidence="2 3" key="1">
    <citation type="submission" date="2013-11" db="EMBL/GenBank/DDBJ databases">
        <title>Draft genome of the bovine lungworm Dictyocaulus viviparus.</title>
        <authorList>
            <person name="Mitreva M."/>
        </authorList>
    </citation>
    <scope>NUCLEOTIDE SEQUENCE [LARGE SCALE GENOMIC DNA]</scope>
    <source>
        <strain evidence="2 3">HannoverDv2000</strain>
    </source>
</reference>
<evidence type="ECO:0000256" key="1">
    <source>
        <dbReference type="SAM" id="MobiDB-lite"/>
    </source>
</evidence>
<dbReference type="Proteomes" id="UP000053766">
    <property type="component" value="Unassembled WGS sequence"/>
</dbReference>
<reference evidence="3" key="2">
    <citation type="journal article" date="2016" name="Sci. Rep.">
        <title>Dictyocaulus viviparus genome, variome and transcriptome elucidate lungworm biology and support future intervention.</title>
        <authorList>
            <person name="McNulty S.N."/>
            <person name="Strube C."/>
            <person name="Rosa B.A."/>
            <person name="Martin J.C."/>
            <person name="Tyagi R."/>
            <person name="Choi Y.J."/>
            <person name="Wang Q."/>
            <person name="Hallsworth Pepin K."/>
            <person name="Zhang X."/>
            <person name="Ozersky P."/>
            <person name="Wilson R.K."/>
            <person name="Sternberg P.W."/>
            <person name="Gasser R.B."/>
            <person name="Mitreva M."/>
        </authorList>
    </citation>
    <scope>NUCLEOTIDE SEQUENCE [LARGE SCALE GENOMIC DNA]</scope>
    <source>
        <strain evidence="3">HannoverDv2000</strain>
    </source>
</reference>
<evidence type="ECO:0000313" key="2">
    <source>
        <dbReference type="EMBL" id="KJH40109.1"/>
    </source>
</evidence>
<sequence>MTAFPFPVPDNIFKLPSLSQMRMSIPKPVPVKSPSPGTPAKGKQIVAGKKNTPLLAVHPSPGIGRSPNAGGNNVPLPAVSPSPGTPIAGTPIAEKQIKPPNSPANILVRLDQQRNIVKSPNQ</sequence>
<gene>
    <name evidence="2" type="ORF">DICVIV_13963</name>
</gene>
<name>A0A0D8X8Z5_DICVI</name>
<dbReference type="AlphaFoldDB" id="A0A0D8X8Z5"/>
<dbReference type="EMBL" id="KN717871">
    <property type="protein sequence ID" value="KJH40109.1"/>
    <property type="molecule type" value="Genomic_DNA"/>
</dbReference>
<keyword evidence="3" id="KW-1185">Reference proteome</keyword>
<proteinExistence type="predicted"/>
<protein>
    <submittedName>
        <fullName evidence="2">Uncharacterized protein</fullName>
    </submittedName>
</protein>
<organism evidence="2 3">
    <name type="scientific">Dictyocaulus viviparus</name>
    <name type="common">Bovine lungworm</name>
    <dbReference type="NCBI Taxonomy" id="29172"/>
    <lineage>
        <taxon>Eukaryota</taxon>
        <taxon>Metazoa</taxon>
        <taxon>Ecdysozoa</taxon>
        <taxon>Nematoda</taxon>
        <taxon>Chromadorea</taxon>
        <taxon>Rhabditida</taxon>
        <taxon>Rhabditina</taxon>
        <taxon>Rhabditomorpha</taxon>
        <taxon>Strongyloidea</taxon>
        <taxon>Metastrongylidae</taxon>
        <taxon>Dictyocaulus</taxon>
    </lineage>
</organism>
<feature type="compositionally biased region" description="Pro residues" evidence="1">
    <location>
        <begin position="27"/>
        <end position="37"/>
    </location>
</feature>
<accession>A0A0D8X8Z5</accession>
<feature type="region of interest" description="Disordered" evidence="1">
    <location>
        <begin position="25"/>
        <end position="44"/>
    </location>
</feature>